<dbReference type="RefSeq" id="WP_265723284.1">
    <property type="nucleotide sequence ID" value="NZ_JAPIVK010000044.1"/>
</dbReference>
<dbReference type="EMBL" id="JBHUJD010000015">
    <property type="protein sequence ID" value="MFD2311189.1"/>
    <property type="molecule type" value="Genomic_DNA"/>
</dbReference>
<sequence>MDLVAKEGFEDTCVDLMMWAMGRELTKTMSFDEAKSNCRMVLEINPSQAIDVIVEALTLNERRSEVQKFLSKANKFELIDGSEVEYFLKKDYIMTNDHSVQESVSGGMSIFFWMVIILAVIGLFSLF</sequence>
<keyword evidence="1" id="KW-1133">Transmembrane helix</keyword>
<keyword evidence="3" id="KW-1185">Reference proteome</keyword>
<dbReference type="Proteomes" id="UP001597425">
    <property type="component" value="Unassembled WGS sequence"/>
</dbReference>
<keyword evidence="1" id="KW-0812">Transmembrane</keyword>
<evidence type="ECO:0000256" key="1">
    <source>
        <dbReference type="SAM" id="Phobius"/>
    </source>
</evidence>
<reference evidence="3" key="1">
    <citation type="journal article" date="2019" name="Int. J. Syst. Evol. Microbiol.">
        <title>The Global Catalogue of Microorganisms (GCM) 10K type strain sequencing project: providing services to taxonomists for standard genome sequencing and annotation.</title>
        <authorList>
            <consortium name="The Broad Institute Genomics Platform"/>
            <consortium name="The Broad Institute Genome Sequencing Center for Infectious Disease"/>
            <person name="Wu L."/>
            <person name="Ma J."/>
        </authorList>
    </citation>
    <scope>NUCLEOTIDE SEQUENCE [LARGE SCALE GENOMIC DNA]</scope>
    <source>
        <strain evidence="3">KCTC 12848</strain>
    </source>
</reference>
<gene>
    <name evidence="2" type="ORF">ACFSKX_12250</name>
</gene>
<evidence type="ECO:0008006" key="4">
    <source>
        <dbReference type="Google" id="ProtNLM"/>
    </source>
</evidence>
<accession>A0ABW5EIC2</accession>
<evidence type="ECO:0000313" key="2">
    <source>
        <dbReference type="EMBL" id="MFD2311189.1"/>
    </source>
</evidence>
<keyword evidence="1" id="KW-0472">Membrane</keyword>
<name>A0ABW5EIC2_9GAMM</name>
<organism evidence="2 3">
    <name type="scientific">Microbulbifer halophilus</name>
    <dbReference type="NCBI Taxonomy" id="453963"/>
    <lineage>
        <taxon>Bacteria</taxon>
        <taxon>Pseudomonadati</taxon>
        <taxon>Pseudomonadota</taxon>
        <taxon>Gammaproteobacteria</taxon>
        <taxon>Cellvibrionales</taxon>
        <taxon>Microbulbiferaceae</taxon>
        <taxon>Microbulbifer</taxon>
    </lineage>
</organism>
<protein>
    <recommendedName>
        <fullName evidence="4">Tetratricopeptide repeat protein</fullName>
    </recommendedName>
</protein>
<feature type="transmembrane region" description="Helical" evidence="1">
    <location>
        <begin position="104"/>
        <end position="126"/>
    </location>
</feature>
<comment type="caution">
    <text evidence="2">The sequence shown here is derived from an EMBL/GenBank/DDBJ whole genome shotgun (WGS) entry which is preliminary data.</text>
</comment>
<evidence type="ECO:0000313" key="3">
    <source>
        <dbReference type="Proteomes" id="UP001597425"/>
    </source>
</evidence>
<proteinExistence type="predicted"/>